<evidence type="ECO:0000313" key="2">
    <source>
        <dbReference type="EMBL" id="POG60500.1"/>
    </source>
</evidence>
<dbReference type="InterPro" id="IPR051681">
    <property type="entry name" value="Ser/Thr_Kinases-Pseudokinases"/>
</dbReference>
<reference evidence="2 3" key="1">
    <citation type="journal article" date="2013" name="Proc. Natl. Acad. Sci. U.S.A.">
        <title>Genome of an arbuscular mycorrhizal fungus provides insight into the oldest plant symbiosis.</title>
        <authorList>
            <person name="Tisserant E."/>
            <person name="Malbreil M."/>
            <person name="Kuo A."/>
            <person name="Kohler A."/>
            <person name="Symeonidi A."/>
            <person name="Balestrini R."/>
            <person name="Charron P."/>
            <person name="Duensing N."/>
            <person name="Frei Dit Frey N."/>
            <person name="Gianinazzi-Pearson V."/>
            <person name="Gilbert L.B."/>
            <person name="Handa Y."/>
            <person name="Herr J.R."/>
            <person name="Hijri M."/>
            <person name="Koul R."/>
            <person name="Kawaguchi M."/>
            <person name="Krajinski F."/>
            <person name="Lammers P.J."/>
            <person name="Masclaux F.G."/>
            <person name="Murat C."/>
            <person name="Morin E."/>
            <person name="Ndikumana S."/>
            <person name="Pagni M."/>
            <person name="Petitpierre D."/>
            <person name="Requena N."/>
            <person name="Rosikiewicz P."/>
            <person name="Riley R."/>
            <person name="Saito K."/>
            <person name="San Clemente H."/>
            <person name="Shapiro H."/>
            <person name="van Tuinen D."/>
            <person name="Becard G."/>
            <person name="Bonfante P."/>
            <person name="Paszkowski U."/>
            <person name="Shachar-Hill Y.Y."/>
            <person name="Tuskan G.A."/>
            <person name="Young P.W."/>
            <person name="Sanders I.R."/>
            <person name="Henrissat B."/>
            <person name="Rensing S.A."/>
            <person name="Grigoriev I.V."/>
            <person name="Corradi N."/>
            <person name="Roux C."/>
            <person name="Martin F."/>
        </authorList>
    </citation>
    <scope>NUCLEOTIDE SEQUENCE [LARGE SCALE GENOMIC DNA]</scope>
    <source>
        <strain evidence="2 3">DAOM 197198</strain>
    </source>
</reference>
<keyword evidence="3" id="KW-1185">Reference proteome</keyword>
<evidence type="ECO:0000259" key="1">
    <source>
        <dbReference type="PROSITE" id="PS50011"/>
    </source>
</evidence>
<dbReference type="InterPro" id="IPR011009">
    <property type="entry name" value="Kinase-like_dom_sf"/>
</dbReference>
<dbReference type="SUPFAM" id="SSF56112">
    <property type="entry name" value="Protein kinase-like (PK-like)"/>
    <property type="match status" value="1"/>
</dbReference>
<organism evidence="2 3">
    <name type="scientific">Rhizophagus irregularis (strain DAOM 181602 / DAOM 197198 / MUCL 43194)</name>
    <name type="common">Arbuscular mycorrhizal fungus</name>
    <name type="synonym">Glomus intraradices</name>
    <dbReference type="NCBI Taxonomy" id="747089"/>
    <lineage>
        <taxon>Eukaryota</taxon>
        <taxon>Fungi</taxon>
        <taxon>Fungi incertae sedis</taxon>
        <taxon>Mucoromycota</taxon>
        <taxon>Glomeromycotina</taxon>
        <taxon>Glomeromycetes</taxon>
        <taxon>Glomerales</taxon>
        <taxon>Glomeraceae</taxon>
        <taxon>Rhizophagus</taxon>
    </lineage>
</organism>
<protein>
    <submittedName>
        <fullName evidence="2">Kinase-like domain-containing protein</fullName>
    </submittedName>
</protein>
<feature type="domain" description="Protein kinase" evidence="1">
    <location>
        <begin position="75"/>
        <end position="344"/>
    </location>
</feature>
<gene>
    <name evidence="2" type="ORF">GLOIN_2v1712606</name>
</gene>
<dbReference type="Gene3D" id="1.10.510.10">
    <property type="entry name" value="Transferase(Phosphotransferase) domain 1"/>
    <property type="match status" value="1"/>
</dbReference>
<dbReference type="Pfam" id="PF07714">
    <property type="entry name" value="PK_Tyr_Ser-Thr"/>
    <property type="match status" value="1"/>
</dbReference>
<name>A0A2P4P538_RHIID</name>
<dbReference type="PROSITE" id="PS50011">
    <property type="entry name" value="PROTEIN_KINASE_DOM"/>
    <property type="match status" value="1"/>
</dbReference>
<dbReference type="GO" id="GO:0005524">
    <property type="term" value="F:ATP binding"/>
    <property type="evidence" value="ECO:0007669"/>
    <property type="project" value="InterPro"/>
</dbReference>
<dbReference type="PANTHER" id="PTHR44329">
    <property type="entry name" value="SERINE/THREONINE-PROTEIN KINASE TNNI3K-RELATED"/>
    <property type="match status" value="1"/>
</dbReference>
<reference evidence="2 3" key="2">
    <citation type="journal article" date="2018" name="New Phytol.">
        <title>High intraspecific genome diversity in the model arbuscular mycorrhizal symbiont Rhizophagus irregularis.</title>
        <authorList>
            <person name="Chen E.C.H."/>
            <person name="Morin E."/>
            <person name="Beaudet D."/>
            <person name="Noel J."/>
            <person name="Yildirir G."/>
            <person name="Ndikumana S."/>
            <person name="Charron P."/>
            <person name="St-Onge C."/>
            <person name="Giorgi J."/>
            <person name="Kruger M."/>
            <person name="Marton T."/>
            <person name="Ropars J."/>
            <person name="Grigoriev I.V."/>
            <person name="Hainaut M."/>
            <person name="Henrissat B."/>
            <person name="Roux C."/>
            <person name="Martin F."/>
            <person name="Corradi N."/>
        </authorList>
    </citation>
    <scope>NUCLEOTIDE SEQUENCE [LARGE SCALE GENOMIC DNA]</scope>
    <source>
        <strain evidence="2 3">DAOM 197198</strain>
    </source>
</reference>
<comment type="caution">
    <text evidence="2">The sequence shown here is derived from an EMBL/GenBank/DDBJ whole genome shotgun (WGS) entry which is preliminary data.</text>
</comment>
<dbReference type="InterPro" id="IPR001245">
    <property type="entry name" value="Ser-Thr/Tyr_kinase_cat_dom"/>
</dbReference>
<proteinExistence type="predicted"/>
<sequence>MVFPSEHCEKCDRQYIDDLNAKYEWCKRCQINYLKENFTKWTSGNEKIDGLIQETQLKIDNPNGIVFEWIPYNQFNEIKEIGKGGFSTVYSAIWKDGPLYYLYDKKEWIRNPNKKVALKCLHNSQNITNEFLNEVKAYLKLNTRFIIDIYGISQDLNTGNYILIFYYAEGGSLYGWLNDNYKEFSWSLKLKALLDVIQGLKEIHQKQMVHRDLHTGNLLISTNNVRNFNVYISSMELCGEVSNIDKTKIYGLMPYVAPEVLRGKPYKQAADIYSFGMIMYVIASGREPFANYAHDSVLALNICNGIRPEVNEKIAPKCYIDLMKVCWDPDPDKRPSAIEIEELICTFKLEESEEIKKQFKEAEEYRKANLEMNALPKYDDDNISISSSSSVGTAEIIDFTDL</sequence>
<accession>A0A2P4P538</accession>
<dbReference type="EMBL" id="AUPC02000386">
    <property type="protein sequence ID" value="POG60500.1"/>
    <property type="molecule type" value="Genomic_DNA"/>
</dbReference>
<dbReference type="InterPro" id="IPR000719">
    <property type="entry name" value="Prot_kinase_dom"/>
</dbReference>
<dbReference type="AlphaFoldDB" id="A0A2P4P538"/>
<dbReference type="GO" id="GO:0004674">
    <property type="term" value="F:protein serine/threonine kinase activity"/>
    <property type="evidence" value="ECO:0007669"/>
    <property type="project" value="TreeGrafter"/>
</dbReference>
<dbReference type="VEuPathDB" id="FungiDB:RhiirFUN_002016"/>
<dbReference type="Proteomes" id="UP000018888">
    <property type="component" value="Unassembled WGS sequence"/>
</dbReference>
<evidence type="ECO:0000313" key="3">
    <source>
        <dbReference type="Proteomes" id="UP000018888"/>
    </source>
</evidence>